<gene>
    <name evidence="1" type="ORF">B6N60_02147</name>
</gene>
<evidence type="ECO:0000313" key="2">
    <source>
        <dbReference type="Proteomes" id="UP000683511"/>
    </source>
</evidence>
<dbReference type="AlphaFoldDB" id="A0A975Y4R9"/>
<dbReference type="Proteomes" id="UP000683511">
    <property type="component" value="Chromosome"/>
</dbReference>
<protein>
    <submittedName>
        <fullName evidence="1">Uncharacterized protein</fullName>
    </submittedName>
</protein>
<proteinExistence type="predicted"/>
<keyword evidence="2" id="KW-1185">Reference proteome</keyword>
<reference evidence="1" key="1">
    <citation type="submission" date="2017-04" db="EMBL/GenBank/DDBJ databases">
        <title>Genome deletions in a multicellular cyanobacterial endosymbiont for morphological adaptation in marine diatoms.</title>
        <authorList>
            <person name="Wang Y."/>
            <person name="Gao H."/>
            <person name="Li R."/>
            <person name="Xu X."/>
        </authorList>
    </citation>
    <scope>NUCLEOTIDE SEQUENCE</scope>
    <source>
        <strain evidence="1">FACHB 800</strain>
    </source>
</reference>
<sequence>MNDYYLQVVDNYGLWQKNEYSLNPEGGIKQSKRQIVQGA</sequence>
<accession>A0A975Y4R9</accession>
<evidence type="ECO:0000313" key="1">
    <source>
        <dbReference type="EMBL" id="QXE23457.1"/>
    </source>
</evidence>
<organism evidence="1 2">
    <name type="scientific">Richelia sinica FACHB-800</name>
    <dbReference type="NCBI Taxonomy" id="1357546"/>
    <lineage>
        <taxon>Bacteria</taxon>
        <taxon>Bacillati</taxon>
        <taxon>Cyanobacteriota</taxon>
        <taxon>Cyanophyceae</taxon>
        <taxon>Nostocales</taxon>
        <taxon>Nostocaceae</taxon>
        <taxon>Richelia</taxon>
    </lineage>
</organism>
<name>A0A975Y4R9_9NOST</name>
<dbReference type="KEGG" id="rsin:B6N60_02147"/>
<dbReference type="EMBL" id="CP021056">
    <property type="protein sequence ID" value="QXE23457.1"/>
    <property type="molecule type" value="Genomic_DNA"/>
</dbReference>